<evidence type="ECO:0000313" key="1">
    <source>
        <dbReference type="EMBL" id="PWA10956.1"/>
    </source>
</evidence>
<organism evidence="1 2">
    <name type="scientific">Flavobacterium laiguense</name>
    <dbReference type="NCBI Taxonomy" id="2169409"/>
    <lineage>
        <taxon>Bacteria</taxon>
        <taxon>Pseudomonadati</taxon>
        <taxon>Bacteroidota</taxon>
        <taxon>Flavobacteriia</taxon>
        <taxon>Flavobacteriales</taxon>
        <taxon>Flavobacteriaceae</taxon>
        <taxon>Flavobacterium</taxon>
    </lineage>
</organism>
<proteinExistence type="predicted"/>
<keyword evidence="2" id="KW-1185">Reference proteome</keyword>
<comment type="caution">
    <text evidence="1">The sequence shown here is derived from an EMBL/GenBank/DDBJ whole genome shotgun (WGS) entry which is preliminary data.</text>
</comment>
<dbReference type="RefSeq" id="WP_116760737.1">
    <property type="nucleotide sequence ID" value="NZ_QCZH01000002.1"/>
</dbReference>
<name>A0A2U1K0E2_9FLAO</name>
<sequence>MEKNNKDWENFRQVFSIPPTKESDYREKRLEVIDNFTKDFIENNAQTDPLTVKVIECLITNENPYTLIEQLIKINQDQQKYISQLITKLPLLHHSKTMKKLLLLAFILITSLVQSQDYNYLASLNNVPTDKDALAIAQEIASAQPKSVRLLNSQEFAEEHAYVVRFVPAEMTNEQYDKLDQYAQSEFLTVSFNIDNKGENTDLQQKGMKNYRFKQLSGSYLQIFAVWKKYYYPNADQEITLKDSKIQKFIDFPKKLDFYIQEENDRWVLMNQSRT</sequence>
<dbReference type="Proteomes" id="UP000245618">
    <property type="component" value="Unassembled WGS sequence"/>
</dbReference>
<accession>A0A2U1K0E2</accession>
<reference evidence="1 2" key="1">
    <citation type="submission" date="2018-04" db="EMBL/GenBank/DDBJ databases">
        <title>Flavobacterium sp. nov., isolated from glacier ice.</title>
        <authorList>
            <person name="Liu Q."/>
            <person name="Xin Y.-H."/>
        </authorList>
    </citation>
    <scope>NUCLEOTIDE SEQUENCE [LARGE SCALE GENOMIC DNA]</scope>
    <source>
        <strain evidence="1 2">LB2P30</strain>
    </source>
</reference>
<evidence type="ECO:0000313" key="2">
    <source>
        <dbReference type="Proteomes" id="UP000245618"/>
    </source>
</evidence>
<gene>
    <name evidence="1" type="ORF">DB891_03755</name>
</gene>
<protein>
    <submittedName>
        <fullName evidence="1">Uncharacterized protein</fullName>
    </submittedName>
</protein>
<dbReference type="EMBL" id="QCZH01000002">
    <property type="protein sequence ID" value="PWA10956.1"/>
    <property type="molecule type" value="Genomic_DNA"/>
</dbReference>
<dbReference type="AlphaFoldDB" id="A0A2U1K0E2"/>